<sequence length="227" mass="24426">MLSCTEAMVPPSPFVEKLNLHRNTSIFLMKKVNADLYLLFFGTNITLDSSEVWYTIPHEFIQERTHNTNQVFLGNFSNNRVRSAAQLKTIKQVSGSSKLEGTIAKGTGGAASSFLLGEVSSHKLGEPSPSPNPSVSSLSTIKGHKAEPSVEGAMPPHGPTPEDPTLKPLIQQAPPTVEATPLQEKGRSAIGEVTLAKAKGVASKFRNCLYHGGQELLSTCLECLKSQ</sequence>
<protein>
    <submittedName>
        <fullName evidence="1">Uncharacterized protein</fullName>
    </submittedName>
</protein>
<accession>A0ACB9ZZ60</accession>
<reference evidence="2" key="1">
    <citation type="journal article" date="2023" name="Nat. Plants">
        <title>Single-cell RNA sequencing provides a high-resolution roadmap for understanding the multicellular compartmentation of specialized metabolism.</title>
        <authorList>
            <person name="Sun S."/>
            <person name="Shen X."/>
            <person name="Li Y."/>
            <person name="Li Y."/>
            <person name="Wang S."/>
            <person name="Li R."/>
            <person name="Zhang H."/>
            <person name="Shen G."/>
            <person name="Guo B."/>
            <person name="Wei J."/>
            <person name="Xu J."/>
            <person name="St-Pierre B."/>
            <person name="Chen S."/>
            <person name="Sun C."/>
        </authorList>
    </citation>
    <scope>NUCLEOTIDE SEQUENCE [LARGE SCALE GENOMIC DNA]</scope>
</reference>
<comment type="caution">
    <text evidence="1">The sequence shown here is derived from an EMBL/GenBank/DDBJ whole genome shotgun (WGS) entry which is preliminary data.</text>
</comment>
<name>A0ACB9ZZ60_CATRO</name>
<dbReference type="EMBL" id="CM044707">
    <property type="protein sequence ID" value="KAI5653786.1"/>
    <property type="molecule type" value="Genomic_DNA"/>
</dbReference>
<organism evidence="1 2">
    <name type="scientific">Catharanthus roseus</name>
    <name type="common">Madagascar periwinkle</name>
    <name type="synonym">Vinca rosea</name>
    <dbReference type="NCBI Taxonomy" id="4058"/>
    <lineage>
        <taxon>Eukaryota</taxon>
        <taxon>Viridiplantae</taxon>
        <taxon>Streptophyta</taxon>
        <taxon>Embryophyta</taxon>
        <taxon>Tracheophyta</taxon>
        <taxon>Spermatophyta</taxon>
        <taxon>Magnoliopsida</taxon>
        <taxon>eudicotyledons</taxon>
        <taxon>Gunneridae</taxon>
        <taxon>Pentapetalae</taxon>
        <taxon>asterids</taxon>
        <taxon>lamiids</taxon>
        <taxon>Gentianales</taxon>
        <taxon>Apocynaceae</taxon>
        <taxon>Rauvolfioideae</taxon>
        <taxon>Vinceae</taxon>
        <taxon>Catharanthinae</taxon>
        <taxon>Catharanthus</taxon>
    </lineage>
</organism>
<evidence type="ECO:0000313" key="2">
    <source>
        <dbReference type="Proteomes" id="UP001060085"/>
    </source>
</evidence>
<dbReference type="Proteomes" id="UP001060085">
    <property type="component" value="Linkage Group LG07"/>
</dbReference>
<keyword evidence="2" id="KW-1185">Reference proteome</keyword>
<gene>
    <name evidence="1" type="ORF">M9H77_30973</name>
</gene>
<proteinExistence type="predicted"/>
<evidence type="ECO:0000313" key="1">
    <source>
        <dbReference type="EMBL" id="KAI5653786.1"/>
    </source>
</evidence>